<feature type="region of interest" description="Disordered" evidence="4">
    <location>
        <begin position="3256"/>
        <end position="3284"/>
    </location>
</feature>
<evidence type="ECO:0000313" key="7">
    <source>
        <dbReference type="EMBL" id="KYG74409.1"/>
    </source>
</evidence>
<dbReference type="NCBIfam" id="TIGR04183">
    <property type="entry name" value="Por_Secre_tail"/>
    <property type="match status" value="1"/>
</dbReference>
<evidence type="ECO:0000256" key="4">
    <source>
        <dbReference type="SAM" id="MobiDB-lite"/>
    </source>
</evidence>
<dbReference type="Proteomes" id="UP000075583">
    <property type="component" value="Unassembled WGS sequence"/>
</dbReference>
<dbReference type="Gene3D" id="2.60.40.10">
    <property type="entry name" value="Immunoglobulins"/>
    <property type="match status" value="7"/>
</dbReference>
<dbReference type="InterPro" id="IPR013783">
    <property type="entry name" value="Ig-like_fold"/>
</dbReference>
<keyword evidence="8" id="KW-1185">Reference proteome</keyword>
<evidence type="ECO:0000256" key="2">
    <source>
        <dbReference type="ARBA" id="ARBA00022737"/>
    </source>
</evidence>
<sequence length="3864" mass="409730">MLFTLQTYGQDLSVIPIPVDPNNPSTPFVVHESAPITLKAIIRNATCTSGYDVAWDVNRNGNFDDDYVRRVNRNSIHEADISRTFLVPNVPSEEDMNINVRVRSVCTGEEKFGTFRLRVQDWAPSSDPRSWTEEQIEVLSNIQIQEAMAFVFRTTTWYNGLNNTLNAWANIPQSNHNRFAIELFTKNGRIPAFEPSIAAQYGLSSDNISRNDQIWASDPYANLLGRLLNRMASRTAFQSGIPSIDENNLAGFNPDGSEILGTRISGTTNNRGIFSNEANGADQGRVGITGDALSSISSLLKTVPEFTFRTGTLNGLTLAQVAQEIVDYLTFAQIDGGAGQGGFYYQPLNGNYNHNYPRQDIAMAVLKGLREIEIHGKEVGIIVNNRVKYRYLNNFVTNQHNDGGAQWTSGRPNGSVNYTAVVVGVAHWLGIDQMDLNYGAVPFPGYTNYSKGHFQQAYSRYVGFLNNKWNTPNRKTGIGWSDMFYRSNDYLANNTSQAFPITSDVQSYNLYNVTDGLLESNADFSLNNNQDWQREFQIALIRAQGRALDVNNPLAQLNIFGRVFDNQVYHNPSTAYGAPYNATNMSAIALSVLANPGLDNGSEVDTEPPVVSTQNITAQLDANGNATITPQQVDNGSIDNSGGSLTYALDQTSFDCDDLSTECTSGSLKIDGQNDQIILPNQIALGNSFTLEYWVKNNGADGTYDRITTTSPTYTFETAKNGAGQLSIYGLGRGWISTGVTISSTGYDHIAWVFDGSTVRLYKNGAEEWSGTGFSPDTRLADWTIGNFVDAANFSIDEARLWNSARTAQEINDNASPCTAVDTQDLIFRFSFDEGSGTTATESVSGAAIAMVGGTPVWENDNVQDSPGVSVTLTVTDPSGNTATGTATVTIEDNIAPTVNLNGDAVINLNQNETFTETATAEDNCSATLDIQGTVDTAIAGTYTLTYKAVDGSGNESGEVTRTVNVVEPFTSNITTFTDPTELQNDGLLVAATNVGANAQPVQVNGICFDNTPGTLTNLNNGGGDFCTDCTPGTLFDELFNGILYQPNGSASAITLTGLVPGNKHRLQLLMSNDHNSTGNNTTFLIEGNPVNVSGWIPNTVNATLEFIASGSTMDIGFAANNGSTANRGIISAYVLHDIDQVGTLCNEPPVASSGGDITASIGESATATISFDGSGSSDDNGIASYEWFVDGNSVGTGATLDTELGIGTFSAELIITDSFGITASEQFSITINDATDPIVVTQDITVELDANGNATITPQDVDNGSSDNSGGTLTYTLDQSSFDCNDLSAECISGSLRLNGGNTRVLLPNQIALGNSFTLEYWVKNNGADGVFDRITTTSPTFTFETAKNSGGQLSIYGLGRGWINTGVTISGTEYDHIAWVFDGSTVRLYQNGTEAWSDSGFSADTRLADWAIGNFVDVANASIDEVRLWDSARTVQQINDNASPCGAIDTQGLVFGFSFDEGTGTTATEIVSGDVITIEGGAIWENDNVQDSPGVPVTLTVTDPSGNRATGTATVTIEDNIAPTVNLNGDAVISLNQNETYSETATGEDNCSATLDIQGTVDTATAGTYVLTYKATDGSGNESAEVTRTVTILDVTDPTVITQNITVELDAIGNATITPQDIDNGSSDNSGSVTLSLDITEFNCNNLGVNTVTLTATDASGNSQSGTATVTVQDVTVPNVITQDITVSLDANGNASIVPSQIDNGSDDNCGIQSLLFGVSGDNGGQEVVPVVSGTRNGRELTGISYTYGGETKTLTPANSIGSTLILSTLTAGSGGANRFWDADFNTGMTESKALGVLGDLDLGTVLQDCSDPAGVQHDVMFDTPITPGAGPEIFIVHGSLKQDIKILDTDGNVVKTIDFDINANSSPITIGGSVYDNRFYGFHLRDNVNFRVDQEGTHGSSQNRILALDINASEVPEIGGIRFGGGSCNYIYEILGFQPETASAPQLDFSCDDLGINTVTLQATDGSGNVSTGIANVTVIDEILPTITINGSATVEHDAFTTYTDAGASVVDNCSATLSTIDNVSANVPGSYTVTYTATDASGNETVATRTVIVQDVTDPVAVAQDITVLLDANGNATITPEQINNGSSDDSGNVTLSIDRSDFDCSSLDGEQNNFALRFDGDDEYVSSDNKLGISGNMSRTLEFWMRVDEQDGFNEHIINWGGTSTARSFGFYQSFGAELKFYGFGNPTWDHGTGYIIDQDEWVHVAAVYNGTTVYTYVNGEPTPVPSRDYNLNTADGKLIIAAREDLAGVTFSSLDIDDVRVWNYARSQSQIKESYQREVDGTTPGLILYYDFEDGTGSQTVRDLSNSNNNGRLFNMELNQDWINSGSPIYSGSNPVILTVTDPSGNASTAIANVTVIDEIAPEITAPADINVFATSAAGATVNYTAPVGTDNCSVTTALTAGLEDGATFPIGTTVVTYTATDGSDNATSASFNVTVTGLPPGIVVPADIKVSNDAGECGAVVNYAATEITAIPESTITYDIQPGSFFALGSTTVTATATNAVGTSIDTFTVTVVDSEVPEVITQDVTVDLDVNGNGSITPEQINNGSTDNCSIASYALDIDSFDCSNVGTNTVTLTVTDVNGNSSTNTATVTVRDVIAAEVITQNITIDLDAGGNASITTGMIDNGSNDACGIASFSLDKMTFDCTNVGVNTVTLTVTDNNGNVSSNTVMVTVRDVIAAEVITQDITIDLDAGGNASITTGMIDNGSNDACGIASFSLDKTTFDCTNVGVNTVILTVTDNNGNVSRNTAMVTVRDLIAAEVITKDITIDLDASGNASITTGMIDNGSNDACGIASFSLDKTTFDCTNVGANTVILTVTDNNGNVSSNTATVTVRDLIAAEVITKDITIDLDASGNASITMGMIDNGSNDACGIASFSLDKMTFDCTNVGANTVILTVADNNGNVSSNTATVTVRDLIAAEVITKDITIDLDASGNASITTGMIDNGSNDACGIASFSLDKTTFDCTNVGVNTVTLTVTDNNGNVSSNTATVTVRDIIAPTIITQNIEVFLDENGAASITPSSVNDGTFDNCTFDLSIDKNTFDCFNIGENTVTLTATDASGNKTSATAIVTVTDVILPTIVGTNIEVFVNSEGQSAITVQDVDGGTFDNCGIASVTIDIHSFDCSNLGANTVTLTAIDVNGNVNTGTVTVTVTDIIAPIVNAQDLIVNLNENGSASVSADDLLIYSEADLERDTECELSGAEGHAMWLSKYLPYDNEEGMVMGMSSDIEVANLATHSRGWSWWNWGNKGGHDDDDDDKGGRDDDDDDNGGKKPKKDKAKDARFEFDAAGGSIVRSLDGKTATVTGTLKNIEDDTDKWTVSLMLTGGADWETWSDKGGKWKGNKYTVRNNYRDWTYYELASGTLTGRGRNTGEIIQLDHAPTDHEYGFQLGDAANDKNGNYGLSGWISYTNREGKKQQGDFNFNVSDCGLVAVPAGTVYTSDNCGISSTSVDIDSFSCTDLGTNTVNVSVTDQSGNITTVPVTVTVQDNIAPTAVALDYVTVSLGADGTVMVDPSMLDGGSYDNTDCITFSIDRMNFDCDDIGRGDSFYTYEEEESCRNHKHTHGKGHNYGDDDDDNDPGKGKAYGHKKSKKTKLKGHRVMLTVTDAAGNSDQVETYVVVVDALGPVIAEGPVMVVVYDETYGRGRRSYTKKNTEYVKDDDIEPLVSDNCEVYKIDFPRTKYSSDDAGMNQLEVTAKDKSGNVTVGMVNVEVIDITDLGKYVEMCYKGRSVRIKNSSVQDYLRKGASLGSCGASMNTQNQSLAFGETEERFVAELNIESYPNPTTGFTTISISSNVEGPAKVGLVSTSGVEIEEIYSGELQANEKFEVGFDGSNLPSGVYIVRLVTAGQVKNLKLMINK</sequence>
<dbReference type="SUPFAM" id="SSF49899">
    <property type="entry name" value="Concanavalin A-like lectins/glucanases"/>
    <property type="match status" value="3"/>
</dbReference>
<dbReference type="GO" id="GO:0007156">
    <property type="term" value="P:homophilic cell adhesion via plasma membrane adhesion molecules"/>
    <property type="evidence" value="ECO:0007669"/>
    <property type="project" value="InterPro"/>
</dbReference>
<protein>
    <recommendedName>
        <fullName evidence="9">HYR domain-containing protein</fullName>
    </recommendedName>
</protein>
<evidence type="ECO:0000256" key="3">
    <source>
        <dbReference type="ARBA" id="ARBA00023157"/>
    </source>
</evidence>
<dbReference type="InterPro" id="IPR013320">
    <property type="entry name" value="ConA-like_dom_sf"/>
</dbReference>
<dbReference type="InterPro" id="IPR022409">
    <property type="entry name" value="PKD/Chitinase_dom"/>
</dbReference>
<dbReference type="InterPro" id="IPR003410">
    <property type="entry name" value="HYR_dom"/>
</dbReference>
<evidence type="ECO:0008006" key="9">
    <source>
        <dbReference type="Google" id="ProtNLM"/>
    </source>
</evidence>
<dbReference type="PANTHER" id="PTHR24273">
    <property type="entry name" value="FI04643P-RELATED"/>
    <property type="match status" value="1"/>
</dbReference>
<dbReference type="PANTHER" id="PTHR24273:SF32">
    <property type="entry name" value="HYALIN"/>
    <property type="match status" value="1"/>
</dbReference>
<evidence type="ECO:0000313" key="8">
    <source>
        <dbReference type="Proteomes" id="UP000075583"/>
    </source>
</evidence>
<dbReference type="SMART" id="SM00560">
    <property type="entry name" value="LamGL"/>
    <property type="match status" value="3"/>
</dbReference>
<name>A0A150X6N7_ROSEK</name>
<evidence type="ECO:0000259" key="6">
    <source>
        <dbReference type="PROSITE" id="PS50825"/>
    </source>
</evidence>
<keyword evidence="3" id="KW-1015">Disulfide bond</keyword>
<dbReference type="SMART" id="SM00089">
    <property type="entry name" value="PKD"/>
    <property type="match status" value="3"/>
</dbReference>
<dbReference type="InterPro" id="IPR026444">
    <property type="entry name" value="Secre_tail"/>
</dbReference>
<dbReference type="GO" id="GO:0005509">
    <property type="term" value="F:calcium ion binding"/>
    <property type="evidence" value="ECO:0007669"/>
    <property type="project" value="InterPro"/>
</dbReference>
<dbReference type="Pfam" id="PF02494">
    <property type="entry name" value="HYR"/>
    <property type="match status" value="1"/>
</dbReference>
<evidence type="ECO:0000256" key="1">
    <source>
        <dbReference type="ARBA" id="ARBA00022729"/>
    </source>
</evidence>
<feature type="domain" description="Cadherin" evidence="5">
    <location>
        <begin position="1497"/>
        <end position="1602"/>
    </location>
</feature>
<dbReference type="EMBL" id="LQZQ01000045">
    <property type="protein sequence ID" value="KYG74409.1"/>
    <property type="molecule type" value="Genomic_DNA"/>
</dbReference>
<dbReference type="Pfam" id="PF16403">
    <property type="entry name" value="Bact_surface_Ig-like"/>
    <property type="match status" value="3"/>
</dbReference>
<reference evidence="7" key="1">
    <citation type="submission" date="2016-01" db="EMBL/GenBank/DDBJ databases">
        <title>Genome sequencing of Roseivirga ehrenbergii KMM 6017.</title>
        <authorList>
            <person name="Selvaratnam C."/>
            <person name="Thevarajoo S."/>
            <person name="Goh K.M."/>
            <person name="Ee R."/>
            <person name="Chan K.-G."/>
            <person name="Chong C.S."/>
        </authorList>
    </citation>
    <scope>NUCLEOTIDE SEQUENCE [LARGE SCALE GENOMIC DNA]</scope>
    <source>
        <strain evidence="7">KMM 6017</strain>
    </source>
</reference>
<dbReference type="PROSITE" id="PS50268">
    <property type="entry name" value="CADHERIN_2"/>
    <property type="match status" value="1"/>
</dbReference>
<organism evidence="7 8">
    <name type="scientific">Roseivirga ehrenbergii (strain DSM 102268 / JCM 13514 / KCTC 12282 / NCIMB 14502 / KMM 6017)</name>
    <dbReference type="NCBI Taxonomy" id="279360"/>
    <lineage>
        <taxon>Bacteria</taxon>
        <taxon>Pseudomonadati</taxon>
        <taxon>Bacteroidota</taxon>
        <taxon>Cytophagia</taxon>
        <taxon>Cytophagales</taxon>
        <taxon>Roseivirgaceae</taxon>
        <taxon>Roseivirga</taxon>
    </lineage>
</organism>
<dbReference type="Gene3D" id="2.60.120.200">
    <property type="match status" value="3"/>
</dbReference>
<dbReference type="Pfam" id="PF13385">
    <property type="entry name" value="Laminin_G_3"/>
    <property type="match status" value="3"/>
</dbReference>
<gene>
    <name evidence="7" type="ORF">MB14_04140</name>
</gene>
<feature type="domain" description="HYR" evidence="6">
    <location>
        <begin position="2363"/>
        <end position="2444"/>
    </location>
</feature>
<dbReference type="PROSITE" id="PS50825">
    <property type="entry name" value="HYR"/>
    <property type="match status" value="1"/>
</dbReference>
<dbReference type="InterPro" id="IPR032179">
    <property type="entry name" value="Cry22Aa_Ig-like"/>
</dbReference>
<dbReference type="GO" id="GO:0004553">
    <property type="term" value="F:hydrolase activity, hydrolyzing O-glycosyl compounds"/>
    <property type="evidence" value="ECO:0007669"/>
    <property type="project" value="UniProtKB-ARBA"/>
</dbReference>
<dbReference type="STRING" id="279360.MB14_04140"/>
<dbReference type="InterPro" id="IPR006558">
    <property type="entry name" value="LamG-like"/>
</dbReference>
<dbReference type="GO" id="GO:0005975">
    <property type="term" value="P:carbohydrate metabolic process"/>
    <property type="evidence" value="ECO:0007669"/>
    <property type="project" value="UniProtKB-ARBA"/>
</dbReference>
<comment type="caution">
    <text evidence="7">The sequence shown here is derived from an EMBL/GenBank/DDBJ whole genome shotgun (WGS) entry which is preliminary data.</text>
</comment>
<evidence type="ECO:0000259" key="5">
    <source>
        <dbReference type="PROSITE" id="PS50268"/>
    </source>
</evidence>
<proteinExistence type="predicted"/>
<feature type="compositionally biased region" description="Acidic residues" evidence="4">
    <location>
        <begin position="3258"/>
        <end position="3273"/>
    </location>
</feature>
<dbReference type="InterPro" id="IPR002126">
    <property type="entry name" value="Cadherin-like_dom"/>
</dbReference>
<keyword evidence="2" id="KW-0677">Repeat</keyword>
<dbReference type="GO" id="GO:0016020">
    <property type="term" value="C:membrane"/>
    <property type="evidence" value="ECO:0007669"/>
    <property type="project" value="InterPro"/>
</dbReference>
<accession>A0A150X6N7</accession>
<keyword evidence="1" id="KW-0732">Signal</keyword>
<feature type="region of interest" description="Disordered" evidence="4">
    <location>
        <begin position="3565"/>
        <end position="3594"/>
    </location>
</feature>